<reference evidence="1 2" key="1">
    <citation type="journal article" date="2018" name="Sci. Rep.">
        <title>Genomic signatures of local adaptation to the degree of environmental predictability in rotifers.</title>
        <authorList>
            <person name="Franch-Gras L."/>
            <person name="Hahn C."/>
            <person name="Garcia-Roger E.M."/>
            <person name="Carmona M.J."/>
            <person name="Serra M."/>
            <person name="Gomez A."/>
        </authorList>
    </citation>
    <scope>NUCLEOTIDE SEQUENCE [LARGE SCALE GENOMIC DNA]</scope>
    <source>
        <strain evidence="1">HYR1</strain>
    </source>
</reference>
<dbReference type="EMBL" id="REGN01004210">
    <property type="protein sequence ID" value="RNA18581.1"/>
    <property type="molecule type" value="Genomic_DNA"/>
</dbReference>
<name>A0A3M7R5A2_BRAPC</name>
<protein>
    <submittedName>
        <fullName evidence="1">Uncharacterized protein</fullName>
    </submittedName>
</protein>
<dbReference type="Proteomes" id="UP000276133">
    <property type="component" value="Unassembled WGS sequence"/>
</dbReference>
<accession>A0A3M7R5A2</accession>
<comment type="caution">
    <text evidence="1">The sequence shown here is derived from an EMBL/GenBank/DDBJ whole genome shotgun (WGS) entry which is preliminary data.</text>
</comment>
<dbReference type="AlphaFoldDB" id="A0A3M7R5A2"/>
<proteinExistence type="predicted"/>
<evidence type="ECO:0000313" key="2">
    <source>
        <dbReference type="Proteomes" id="UP000276133"/>
    </source>
</evidence>
<sequence>MFADGTKNSHSDMDLETDIENLNHDLNYSTIILACNSSIYKRQNDSRNLRIVEYLYDGTIYPKSLKNLIQFKFYCNVCLSKRSRLDIIDGMISLSDHKFLIGSFPVSTLKEDIINNSFRNDK</sequence>
<gene>
    <name evidence="1" type="ORF">BpHYR1_005103</name>
</gene>
<evidence type="ECO:0000313" key="1">
    <source>
        <dbReference type="EMBL" id="RNA18581.1"/>
    </source>
</evidence>
<organism evidence="1 2">
    <name type="scientific">Brachionus plicatilis</name>
    <name type="common">Marine rotifer</name>
    <name type="synonym">Brachionus muelleri</name>
    <dbReference type="NCBI Taxonomy" id="10195"/>
    <lineage>
        <taxon>Eukaryota</taxon>
        <taxon>Metazoa</taxon>
        <taxon>Spiralia</taxon>
        <taxon>Gnathifera</taxon>
        <taxon>Rotifera</taxon>
        <taxon>Eurotatoria</taxon>
        <taxon>Monogononta</taxon>
        <taxon>Pseudotrocha</taxon>
        <taxon>Ploima</taxon>
        <taxon>Brachionidae</taxon>
        <taxon>Brachionus</taxon>
    </lineage>
</organism>
<keyword evidence="2" id="KW-1185">Reference proteome</keyword>